<dbReference type="STRING" id="1294273.roselon_01013"/>
<dbReference type="HOGENOM" id="CLU_040626_0_0_5"/>
<dbReference type="Proteomes" id="UP000019593">
    <property type="component" value="Chromosome"/>
</dbReference>
<proteinExistence type="predicted"/>
<dbReference type="PANTHER" id="PTHR38591">
    <property type="entry name" value="HYDROLASE"/>
    <property type="match status" value="1"/>
</dbReference>
<sequence length="351" mass="38290">MRCLVLFLVALATPLNAQGFAGLGTTADGFAVPDPTPEFSFPTDHGPHPEYRIEWWYLTATLQGADGRDYGAQWTLFRSALAPREAQGWEAPQLFMGHAAITTPDLHVSAERLARGGIGQAGVTAEPFRAWIDDWHMTSRAETGDDALSDLSLSARGDTFSYDLNLSATGPLVFHGDGGYSVKSAEGQASYYYSQPFYRVSGTITLPDGPVEVSGNAWLDREWSSQPLSENQRGWDWFSLQLPDGGRMMGFGLREAGGGLYTSATWIEADGTTTAYPDGALRLTPLGTHSVAGRNVPTIWRLELPARDLNIVATALNPDSWMETSFAYWEGPITFSGTHEGRGYLEMTGYE</sequence>
<feature type="domain" description="AttH" evidence="2">
    <location>
        <begin position="53"/>
        <end position="225"/>
    </location>
</feature>
<keyword evidence="1" id="KW-0732">Signal</keyword>
<dbReference type="InterPro" id="IPR010791">
    <property type="entry name" value="AttH_dom"/>
</dbReference>
<feature type="chain" id="PRO_5004915136" evidence="1">
    <location>
        <begin position="18"/>
        <end position="351"/>
    </location>
</feature>
<evidence type="ECO:0000313" key="4">
    <source>
        <dbReference type="Proteomes" id="UP000019593"/>
    </source>
</evidence>
<dbReference type="RefSeq" id="WP_025311285.1">
    <property type="nucleotide sequence ID" value="NZ_CP004372.1"/>
</dbReference>
<feature type="signal peptide" evidence="1">
    <location>
        <begin position="1"/>
        <end position="17"/>
    </location>
</feature>
<dbReference type="SUPFAM" id="SSF159245">
    <property type="entry name" value="AttH-like"/>
    <property type="match status" value="1"/>
</dbReference>
<dbReference type="AlphaFoldDB" id="W8RQU0"/>
<organism evidence="3 4">
    <name type="scientific">Roseicyclus elongatus DSM 19469</name>
    <dbReference type="NCBI Taxonomy" id="1294273"/>
    <lineage>
        <taxon>Bacteria</taxon>
        <taxon>Pseudomonadati</taxon>
        <taxon>Pseudomonadota</taxon>
        <taxon>Alphaproteobacteria</taxon>
        <taxon>Rhodobacterales</taxon>
        <taxon>Roseobacteraceae</taxon>
        <taxon>Roseicyclus</taxon>
    </lineage>
</organism>
<dbReference type="KEGG" id="red:roselon_01013"/>
<name>W8RQU0_9RHOB</name>
<dbReference type="PANTHER" id="PTHR38591:SF1">
    <property type="entry name" value="BLL1000 PROTEIN"/>
    <property type="match status" value="1"/>
</dbReference>
<evidence type="ECO:0000313" key="3">
    <source>
        <dbReference type="EMBL" id="AHM03413.1"/>
    </source>
</evidence>
<gene>
    <name evidence="3" type="ORF">roselon_01013</name>
</gene>
<accession>W8RQU0</accession>
<dbReference type="eggNOG" id="COG5621">
    <property type="taxonomic scope" value="Bacteria"/>
</dbReference>
<dbReference type="InterPro" id="IPR023374">
    <property type="entry name" value="AttH-like_dom_sf"/>
</dbReference>
<reference evidence="3 4" key="1">
    <citation type="submission" date="2013-03" db="EMBL/GenBank/DDBJ databases">
        <authorList>
            <person name="Fiebig A."/>
            <person name="Goeker M."/>
            <person name="Klenk H.-P.P."/>
        </authorList>
    </citation>
    <scope>NUCLEOTIDE SEQUENCE [LARGE SCALE GENOMIC DNA]</scope>
    <source>
        <strain evidence="4">DSM 19469</strain>
    </source>
</reference>
<evidence type="ECO:0000256" key="1">
    <source>
        <dbReference type="SAM" id="SignalP"/>
    </source>
</evidence>
<dbReference type="PATRIC" id="fig|1294273.3.peg.993"/>
<keyword evidence="4" id="KW-1185">Reference proteome</keyword>
<dbReference type="Pfam" id="PF17186">
    <property type="entry name" value="Lipocalin_9"/>
    <property type="match status" value="1"/>
</dbReference>
<dbReference type="EMBL" id="CP004372">
    <property type="protein sequence ID" value="AHM03413.1"/>
    <property type="molecule type" value="Genomic_DNA"/>
</dbReference>
<protein>
    <submittedName>
        <fullName evidence="3">AttH component of AttEFGH ABC transport system</fullName>
    </submittedName>
</protein>
<evidence type="ECO:0000259" key="2">
    <source>
        <dbReference type="Pfam" id="PF07143"/>
    </source>
</evidence>
<dbReference type="Gene3D" id="2.40.370.10">
    <property type="entry name" value="AttH-like domain"/>
    <property type="match status" value="2"/>
</dbReference>
<dbReference type="Pfam" id="PF07143">
    <property type="entry name" value="CrtC"/>
    <property type="match status" value="1"/>
</dbReference>